<proteinExistence type="predicted"/>
<dbReference type="Pfam" id="PF07080">
    <property type="entry name" value="DUF1348"/>
    <property type="match status" value="1"/>
</dbReference>
<dbReference type="InterPro" id="IPR009783">
    <property type="entry name" value="DUF1348"/>
</dbReference>
<dbReference type="AlphaFoldDB" id="A0AAN0VFG2"/>
<gene>
    <name evidence="1" type="ORF">GbCGDNIH3_0862</name>
</gene>
<dbReference type="InterPro" id="IPR032710">
    <property type="entry name" value="NTF2-like_dom_sf"/>
</dbReference>
<protein>
    <submittedName>
        <fullName evidence="1">Uncharacterized protein</fullName>
    </submittedName>
</protein>
<dbReference type="PANTHER" id="PTHR31757:SF0">
    <property type="entry name" value="SLL0781 PROTEIN"/>
    <property type="match status" value="1"/>
</dbReference>
<reference evidence="2" key="1">
    <citation type="submission" date="2012-06" db="EMBL/GenBank/DDBJ databases">
        <title>Genome analysis of multiple Granulibacter bethesdensis isolates demonstrates substantial genome diversity.</title>
        <authorList>
            <person name="Greenberg D.E."/>
            <person name="Porcella S.F."/>
            <person name="Zarember K."/>
            <person name="Zelazny A.M."/>
            <person name="Bruno D."/>
            <person name="Martens C."/>
            <person name="Barbian K.D."/>
            <person name="Jaske E."/>
            <person name="Holland S.M."/>
        </authorList>
    </citation>
    <scope>NUCLEOTIDE SEQUENCE [LARGE SCALE GENOMIC DNA]</scope>
    <source>
        <strain evidence="2">CGDNIH3</strain>
    </source>
</reference>
<dbReference type="KEGG" id="gbc:GbCGDNIH3_0862"/>
<dbReference type="Gene3D" id="3.10.450.50">
    <property type="match status" value="1"/>
</dbReference>
<evidence type="ECO:0000313" key="1">
    <source>
        <dbReference type="EMBL" id="AHJ62686.1"/>
    </source>
</evidence>
<evidence type="ECO:0000313" key="2">
    <source>
        <dbReference type="Proteomes" id="UP000019438"/>
    </source>
</evidence>
<dbReference type="Proteomes" id="UP000019438">
    <property type="component" value="Chromosome"/>
</dbReference>
<dbReference type="SUPFAM" id="SSF54427">
    <property type="entry name" value="NTF2-like"/>
    <property type="match status" value="1"/>
</dbReference>
<accession>A0AAN0VFG2</accession>
<organism evidence="1 2">
    <name type="scientific">Granulibacter bethesdensis</name>
    <dbReference type="NCBI Taxonomy" id="364410"/>
    <lineage>
        <taxon>Bacteria</taxon>
        <taxon>Pseudomonadati</taxon>
        <taxon>Pseudomonadota</taxon>
        <taxon>Alphaproteobacteria</taxon>
        <taxon>Acetobacterales</taxon>
        <taxon>Acetobacteraceae</taxon>
        <taxon>Granulibacter</taxon>
    </lineage>
</organism>
<name>A0AAN0VFG2_9PROT</name>
<dbReference type="PANTHER" id="PTHR31757">
    <property type="entry name" value="SLL0781 PROTEIN"/>
    <property type="match status" value="1"/>
</dbReference>
<dbReference type="EMBL" id="CP003181">
    <property type="protein sequence ID" value="AHJ62686.1"/>
    <property type="molecule type" value="Genomic_DNA"/>
</dbReference>
<sequence length="202" mass="23477">MGPWPDCCWDETGADFLTADRLAKSFQDGSIVPIGTKEAFMSAMVQDQPRPPLPPFSREEAVKKVRAAEDAWNGRNPARIALAYTSDSVWRNRSEFLRGRQEIEAFLTRKWEKEHDYRLIKELWAYGDHRIAVRFVYEWRNEHGQWFRSHGNENWEFAANGLMQARHASINDVAITQEQRLFFWDRSGARPADHPGLTELGL</sequence>